<proteinExistence type="inferred from homology"/>
<dbReference type="OrthoDB" id="2789670at2759"/>
<dbReference type="CDD" id="cd11072">
    <property type="entry name" value="CYP71-like"/>
    <property type="match status" value="1"/>
</dbReference>
<evidence type="ECO:0000256" key="8">
    <source>
        <dbReference type="RuleBase" id="RU000461"/>
    </source>
</evidence>
<keyword evidence="4 8" id="KW-0560">Oxidoreductase</keyword>
<keyword evidence="2 7" id="KW-0349">Heme</keyword>
<evidence type="ECO:0000256" key="5">
    <source>
        <dbReference type="ARBA" id="ARBA00023004"/>
    </source>
</evidence>
<dbReference type="InterPro" id="IPR001128">
    <property type="entry name" value="Cyt_P450"/>
</dbReference>
<dbReference type="FunFam" id="1.10.630.10:FF:000043">
    <property type="entry name" value="Cytochrome P450 99A2"/>
    <property type="match status" value="1"/>
</dbReference>
<name>A0A2G2WJN6_CAPBA</name>
<accession>A0A2G2WJN6</accession>
<evidence type="ECO:0000313" key="11">
    <source>
        <dbReference type="Proteomes" id="UP000224567"/>
    </source>
</evidence>
<dbReference type="InterPro" id="IPR052306">
    <property type="entry name" value="CYP450_71D"/>
</dbReference>
<comment type="caution">
    <text evidence="10">The sequence shown here is derived from an EMBL/GenBank/DDBJ whole genome shotgun (WGS) entry which is preliminary data.</text>
</comment>
<feature type="binding site" description="axial binding residue" evidence="7">
    <location>
        <position position="450"/>
    </location>
    <ligand>
        <name>heme</name>
        <dbReference type="ChEBI" id="CHEBI:30413"/>
    </ligand>
    <ligandPart>
        <name>Fe</name>
        <dbReference type="ChEBI" id="CHEBI:18248"/>
    </ligandPart>
</feature>
<evidence type="ECO:0000256" key="6">
    <source>
        <dbReference type="ARBA" id="ARBA00023033"/>
    </source>
</evidence>
<keyword evidence="3 7" id="KW-0479">Metal-binding</keyword>
<comment type="similarity">
    <text evidence="1 8">Belongs to the cytochrome P450 family.</text>
</comment>
<dbReference type="Proteomes" id="UP000224567">
    <property type="component" value="Unassembled WGS sequence"/>
</dbReference>
<organism evidence="10 11">
    <name type="scientific">Capsicum baccatum</name>
    <name type="common">Peruvian pepper</name>
    <dbReference type="NCBI Taxonomy" id="33114"/>
    <lineage>
        <taxon>Eukaryota</taxon>
        <taxon>Viridiplantae</taxon>
        <taxon>Streptophyta</taxon>
        <taxon>Embryophyta</taxon>
        <taxon>Tracheophyta</taxon>
        <taxon>Spermatophyta</taxon>
        <taxon>Magnoliopsida</taxon>
        <taxon>eudicotyledons</taxon>
        <taxon>Gunneridae</taxon>
        <taxon>Pentapetalae</taxon>
        <taxon>asterids</taxon>
        <taxon>lamiids</taxon>
        <taxon>Solanales</taxon>
        <taxon>Solanaceae</taxon>
        <taxon>Solanoideae</taxon>
        <taxon>Capsiceae</taxon>
        <taxon>Capsicum</taxon>
    </lineage>
</organism>
<keyword evidence="5 7" id="KW-0408">Iron</keyword>
<dbReference type="GO" id="GO:0016705">
    <property type="term" value="F:oxidoreductase activity, acting on paired donors, with incorporation or reduction of molecular oxygen"/>
    <property type="evidence" value="ECO:0007669"/>
    <property type="project" value="InterPro"/>
</dbReference>
<dbReference type="PANTHER" id="PTHR47953">
    <property type="entry name" value="OS08G0105600 PROTEIN"/>
    <property type="match status" value="1"/>
</dbReference>
<dbReference type="STRING" id="33114.A0A2G2WJN6"/>
<evidence type="ECO:0000256" key="4">
    <source>
        <dbReference type="ARBA" id="ARBA00023002"/>
    </source>
</evidence>
<evidence type="ECO:0000256" key="2">
    <source>
        <dbReference type="ARBA" id="ARBA00022617"/>
    </source>
</evidence>
<evidence type="ECO:0000256" key="3">
    <source>
        <dbReference type="ARBA" id="ARBA00022723"/>
    </source>
</evidence>
<reference evidence="10 11" key="1">
    <citation type="journal article" date="2017" name="Genome Biol.">
        <title>New reference genome sequences of hot pepper reveal the massive evolution of plant disease-resistance genes by retroduplication.</title>
        <authorList>
            <person name="Kim S."/>
            <person name="Park J."/>
            <person name="Yeom S.I."/>
            <person name="Kim Y.M."/>
            <person name="Seo E."/>
            <person name="Kim K.T."/>
            <person name="Kim M.S."/>
            <person name="Lee J.M."/>
            <person name="Cheong K."/>
            <person name="Shin H.S."/>
            <person name="Kim S.B."/>
            <person name="Han K."/>
            <person name="Lee J."/>
            <person name="Park M."/>
            <person name="Lee H.A."/>
            <person name="Lee H.Y."/>
            <person name="Lee Y."/>
            <person name="Oh S."/>
            <person name="Lee J.H."/>
            <person name="Choi E."/>
            <person name="Choi E."/>
            <person name="Lee S.E."/>
            <person name="Jeon J."/>
            <person name="Kim H."/>
            <person name="Choi G."/>
            <person name="Song H."/>
            <person name="Lee J."/>
            <person name="Lee S.C."/>
            <person name="Kwon J.K."/>
            <person name="Lee H.Y."/>
            <person name="Koo N."/>
            <person name="Hong Y."/>
            <person name="Kim R.W."/>
            <person name="Kang W.H."/>
            <person name="Huh J.H."/>
            <person name="Kang B.C."/>
            <person name="Yang T.J."/>
            <person name="Lee Y.H."/>
            <person name="Bennetzen J.L."/>
            <person name="Choi D."/>
        </authorList>
    </citation>
    <scope>NUCLEOTIDE SEQUENCE [LARGE SCALE GENOMIC DNA]</scope>
    <source>
        <strain evidence="11">cv. PBC81</strain>
    </source>
</reference>
<reference evidence="11" key="2">
    <citation type="journal article" date="2017" name="J. Anim. Genet.">
        <title>Multiple reference genome sequences of hot pepper reveal the massive evolution of plant disease resistance genes by retroduplication.</title>
        <authorList>
            <person name="Kim S."/>
            <person name="Park J."/>
            <person name="Yeom S.-I."/>
            <person name="Kim Y.-M."/>
            <person name="Seo E."/>
            <person name="Kim K.-T."/>
            <person name="Kim M.-S."/>
            <person name="Lee J.M."/>
            <person name="Cheong K."/>
            <person name="Shin H.-S."/>
            <person name="Kim S.-B."/>
            <person name="Han K."/>
            <person name="Lee J."/>
            <person name="Park M."/>
            <person name="Lee H.-A."/>
            <person name="Lee H.-Y."/>
            <person name="Lee Y."/>
            <person name="Oh S."/>
            <person name="Lee J.H."/>
            <person name="Choi E."/>
            <person name="Choi E."/>
            <person name="Lee S.E."/>
            <person name="Jeon J."/>
            <person name="Kim H."/>
            <person name="Choi G."/>
            <person name="Song H."/>
            <person name="Lee J."/>
            <person name="Lee S.-C."/>
            <person name="Kwon J.-K."/>
            <person name="Lee H.-Y."/>
            <person name="Koo N."/>
            <person name="Hong Y."/>
            <person name="Kim R.W."/>
            <person name="Kang W.-H."/>
            <person name="Huh J.H."/>
            <person name="Kang B.-C."/>
            <person name="Yang T.-J."/>
            <person name="Lee Y.-H."/>
            <person name="Bennetzen J.L."/>
            <person name="Choi D."/>
        </authorList>
    </citation>
    <scope>NUCLEOTIDE SEQUENCE [LARGE SCALE GENOMIC DNA]</scope>
    <source>
        <strain evidence="11">cv. PBC81</strain>
    </source>
</reference>
<keyword evidence="9" id="KW-1133">Transmembrane helix</keyword>
<keyword evidence="6 8" id="KW-0503">Monooxygenase</keyword>
<dbReference type="PRINTS" id="PR00385">
    <property type="entry name" value="P450"/>
</dbReference>
<dbReference type="Pfam" id="PF00067">
    <property type="entry name" value="p450"/>
    <property type="match status" value="1"/>
</dbReference>
<comment type="cofactor">
    <cofactor evidence="7">
        <name>heme</name>
        <dbReference type="ChEBI" id="CHEBI:30413"/>
    </cofactor>
</comment>
<dbReference type="InterPro" id="IPR002401">
    <property type="entry name" value="Cyt_P450_E_grp-I"/>
</dbReference>
<evidence type="ECO:0000256" key="1">
    <source>
        <dbReference type="ARBA" id="ARBA00010617"/>
    </source>
</evidence>
<evidence type="ECO:0000256" key="9">
    <source>
        <dbReference type="SAM" id="Phobius"/>
    </source>
</evidence>
<keyword evidence="9" id="KW-0812">Transmembrane</keyword>
<dbReference type="Gene3D" id="1.10.630.10">
    <property type="entry name" value="Cytochrome P450"/>
    <property type="match status" value="1"/>
</dbReference>
<dbReference type="InterPro" id="IPR017972">
    <property type="entry name" value="Cyt_P450_CS"/>
</dbReference>
<dbReference type="PRINTS" id="PR00463">
    <property type="entry name" value="EP450I"/>
</dbReference>
<dbReference type="GO" id="GO:0004497">
    <property type="term" value="F:monooxygenase activity"/>
    <property type="evidence" value="ECO:0007669"/>
    <property type="project" value="UniProtKB-KW"/>
</dbReference>
<protein>
    <submittedName>
        <fullName evidence="10">5-epiaristolochene 1,3-dihydroxylase</fullName>
    </submittedName>
</protein>
<dbReference type="InterPro" id="IPR036396">
    <property type="entry name" value="Cyt_P450_sf"/>
</dbReference>
<keyword evidence="9" id="KW-0472">Membrane</keyword>
<dbReference type="GO" id="GO:0005506">
    <property type="term" value="F:iron ion binding"/>
    <property type="evidence" value="ECO:0007669"/>
    <property type="project" value="InterPro"/>
</dbReference>
<keyword evidence="11" id="KW-1185">Reference proteome</keyword>
<dbReference type="PROSITE" id="PS00086">
    <property type="entry name" value="CYTOCHROME_P450"/>
    <property type="match status" value="1"/>
</dbReference>
<dbReference type="GO" id="GO:0020037">
    <property type="term" value="F:heme binding"/>
    <property type="evidence" value="ECO:0007669"/>
    <property type="project" value="InterPro"/>
</dbReference>
<dbReference type="PANTHER" id="PTHR47953:SF20">
    <property type="entry name" value="CYTOCHROME P450"/>
    <property type="match status" value="1"/>
</dbReference>
<feature type="transmembrane region" description="Helical" evidence="9">
    <location>
        <begin position="12"/>
        <end position="29"/>
    </location>
</feature>
<evidence type="ECO:0000256" key="7">
    <source>
        <dbReference type="PIRSR" id="PIRSR602401-1"/>
    </source>
</evidence>
<sequence>MEIYSSLNFNFLSWLLFFTSLFILFTKLWRNKKQISRFPPPGPWRLPFIGSLHHLIGQGEVPHRILRKLSQRYGPLMYLQVGQVPTVVISSPSIAKEILKTHDLAFATRPQLTSTKIIFYNNKDVIFGQYGEYWRQMRKICMIELLSTKMVKSFSAIREDELSNLVSSIRSMKGSTVNITEKIFWFTNSVTCRAAFGKICRDKDELITIVKEVILLIGGFDVADLFPSWKLLHNISGAKSRLMSAHKNVDALMEDILNEHIENKAAGKKENGEFGDEDLVDVFLRVKENAELQFPITNDHIKAVILDIFLAGTETSYTVVIWAFTELMKNPHIMAKAQSEVRQVFKGKKKYDEEDLGKLTYLKLVVKETFRLHLPVPFIGPRECREQININGYTIPLKTRVLINAWALARDPESWDDPESFIPERFENSSIDFIGNHFEFVPFGAGRRMCPGMLFGVANVIHPLAQLLLHFNWELPDGTNPNDLDMTETDGITATKKKNLLLVATDHRSDEEF</sequence>
<dbReference type="EMBL" id="MLFT02000006">
    <property type="protein sequence ID" value="PHT45422.1"/>
    <property type="molecule type" value="Genomic_DNA"/>
</dbReference>
<dbReference type="AlphaFoldDB" id="A0A2G2WJN6"/>
<gene>
    <name evidence="10" type="ORF">CQW23_14580</name>
</gene>
<dbReference type="SUPFAM" id="SSF48264">
    <property type="entry name" value="Cytochrome P450"/>
    <property type="match status" value="1"/>
</dbReference>
<evidence type="ECO:0000313" key="10">
    <source>
        <dbReference type="EMBL" id="PHT45422.1"/>
    </source>
</evidence>